<dbReference type="EMBL" id="CP027806">
    <property type="protein sequence ID" value="AXJ02091.1"/>
    <property type="molecule type" value="Genomic_DNA"/>
</dbReference>
<dbReference type="AlphaFoldDB" id="A0A345UNN9"/>
<organism evidence="2 3">
    <name type="scientific">Cyclonatronum proteinivorum</name>
    <dbReference type="NCBI Taxonomy" id="1457365"/>
    <lineage>
        <taxon>Bacteria</taxon>
        <taxon>Pseudomonadati</taxon>
        <taxon>Balneolota</taxon>
        <taxon>Balneolia</taxon>
        <taxon>Balneolales</taxon>
        <taxon>Cyclonatronaceae</taxon>
        <taxon>Cyclonatronum</taxon>
    </lineage>
</organism>
<dbReference type="PANTHER" id="PTHR33295:SF20">
    <property type="entry name" value="ATPASE"/>
    <property type="match status" value="1"/>
</dbReference>
<dbReference type="OrthoDB" id="9801840at2"/>
<evidence type="ECO:0000313" key="3">
    <source>
        <dbReference type="Proteomes" id="UP000254808"/>
    </source>
</evidence>
<dbReference type="PANTHER" id="PTHR33295">
    <property type="entry name" value="ATPASE"/>
    <property type="match status" value="1"/>
</dbReference>
<name>A0A345UNN9_9BACT</name>
<feature type="domain" description="DUF4143" evidence="1">
    <location>
        <begin position="21"/>
        <end position="68"/>
    </location>
</feature>
<sequence length="123" mass="14183">MKYYLNDLAFKNYMFPGVHLGWGHLMENLVFIELLARGYTIYTGQYRNKEVDFVIQRGDEVQYLQVAWQLTDEATHTREYASLLSIQDAHPKSVISADDLALAPYKGVPNLLYWDTFSGNVSL</sequence>
<protein>
    <recommendedName>
        <fullName evidence="1">DUF4143 domain-containing protein</fullName>
    </recommendedName>
</protein>
<accession>A0A345UNN9</accession>
<reference evidence="2 3" key="1">
    <citation type="submission" date="2018-03" db="EMBL/GenBank/DDBJ databases">
        <title>Phenotypic and genomic properties of Cyclonatronum proteinivorum gen. nov., sp. nov., a haloalkaliphilic bacteroidete from soda lakes possessing Na+-translocating rhodopsin.</title>
        <authorList>
            <person name="Toshchakov S.V."/>
            <person name="Korzhenkov A."/>
            <person name="Samarov N.I."/>
            <person name="Kublanov I.V."/>
            <person name="Muntyan M.S."/>
            <person name="Sorokin D.Y."/>
        </authorList>
    </citation>
    <scope>NUCLEOTIDE SEQUENCE [LARGE SCALE GENOMIC DNA]</scope>
    <source>
        <strain evidence="2 3">Omega</strain>
    </source>
</reference>
<dbReference type="RefSeq" id="WP_114985221.1">
    <property type="nucleotide sequence ID" value="NZ_CP027806.1"/>
</dbReference>
<keyword evidence="3" id="KW-1185">Reference proteome</keyword>
<evidence type="ECO:0000259" key="1">
    <source>
        <dbReference type="Pfam" id="PF13635"/>
    </source>
</evidence>
<dbReference type="Proteomes" id="UP000254808">
    <property type="component" value="Chromosome"/>
</dbReference>
<dbReference type="KEGG" id="cprv:CYPRO_2853"/>
<proteinExistence type="predicted"/>
<dbReference type="InterPro" id="IPR025420">
    <property type="entry name" value="DUF4143"/>
</dbReference>
<dbReference type="Pfam" id="PF13635">
    <property type="entry name" value="DUF4143"/>
    <property type="match status" value="1"/>
</dbReference>
<gene>
    <name evidence="2" type="ORF">CYPRO_2853</name>
</gene>
<evidence type="ECO:0000313" key="2">
    <source>
        <dbReference type="EMBL" id="AXJ02091.1"/>
    </source>
</evidence>